<evidence type="ECO:0000256" key="3">
    <source>
        <dbReference type="ARBA" id="ARBA00022461"/>
    </source>
</evidence>
<comment type="subcellular location">
    <subcellularLocation>
        <location evidence="1">Membrane</location>
        <topology evidence="1">Multi-pass membrane protein</topology>
    </subcellularLocation>
</comment>
<feature type="transmembrane region" description="Helical" evidence="13">
    <location>
        <begin position="424"/>
        <end position="450"/>
    </location>
</feature>
<comment type="similarity">
    <text evidence="12">Belongs to the amiloride-sensitive sodium channel (TC 1.A.6) family.</text>
</comment>
<dbReference type="PANTHER" id="PTHR11690:SF222">
    <property type="entry name" value="AMILORIDE-SENSITIVE SODIUM CHANNEL SUBUNIT GAMMA"/>
    <property type="match status" value="1"/>
</dbReference>
<evidence type="ECO:0000256" key="6">
    <source>
        <dbReference type="ARBA" id="ARBA00023053"/>
    </source>
</evidence>
<keyword evidence="9" id="KW-0325">Glycoprotein</keyword>
<dbReference type="GO" id="GO:0005886">
    <property type="term" value="C:plasma membrane"/>
    <property type="evidence" value="ECO:0007669"/>
    <property type="project" value="TreeGrafter"/>
</dbReference>
<sequence>MDMKGDIEPNMVGISPRNLQAFASSSSLHGINHIFVYGCFSLRRALWLLAFLISLALLLFISTDRVQHYFDFPHITALEEVYVPFITFPVVTICNLNAFRLSHITRNDLFHAGEFLNFLDDQLKIVEPNKTEPHVLTTLLELSDFRKFKPEPFNMREFSQRTGHNLQEMLLHCRFRGKTCSADDFDIVYTRYGKCHSFNLGKSDKPLQMTIKGGTGNGLKLMLDAQQDDYLPVWAETEESTLEAGFKVQIHNQDEPPFMHQLGFGISPGFQTFVSCQKQQLIYLPPPWGVCIDQPKNLDYFDTYSITACRIECETRYVFENCNCRMMHMPGDAPMCTPSQYRNCADPALNFLTEKDSEYCLCKTPCNMTRFAKEFSMVKIPSKASAKYLASKYNKTEEYIRENILLMDIFFEALNFEKIEQKKAYLVASLLGDIGGQMGLFIGASILTIFEIIDYLYEGRSTSVGSLTSCASDTTP</sequence>
<reference evidence="14" key="1">
    <citation type="submission" date="2025-05" db="UniProtKB">
        <authorList>
            <consortium name="Ensembl"/>
        </authorList>
    </citation>
    <scope>IDENTIFICATION</scope>
</reference>
<evidence type="ECO:0000256" key="10">
    <source>
        <dbReference type="ARBA" id="ARBA00023201"/>
    </source>
</evidence>
<dbReference type="PRINTS" id="PR01078">
    <property type="entry name" value="AMINACHANNEL"/>
</dbReference>
<evidence type="ECO:0000313" key="15">
    <source>
        <dbReference type="Proteomes" id="UP000694388"/>
    </source>
</evidence>
<dbReference type="GO" id="GO:0015280">
    <property type="term" value="F:ligand-gated sodium channel activity"/>
    <property type="evidence" value="ECO:0007669"/>
    <property type="project" value="TreeGrafter"/>
</dbReference>
<evidence type="ECO:0000256" key="2">
    <source>
        <dbReference type="ARBA" id="ARBA00022448"/>
    </source>
</evidence>
<dbReference type="Gene3D" id="1.10.287.770">
    <property type="entry name" value="YojJ-like"/>
    <property type="match status" value="1"/>
</dbReference>
<keyword evidence="15" id="KW-1185">Reference proteome</keyword>
<organism evidence="14 15">
    <name type="scientific">Eptatretus burgeri</name>
    <name type="common">Inshore hagfish</name>
    <dbReference type="NCBI Taxonomy" id="7764"/>
    <lineage>
        <taxon>Eukaryota</taxon>
        <taxon>Metazoa</taxon>
        <taxon>Chordata</taxon>
        <taxon>Craniata</taxon>
        <taxon>Vertebrata</taxon>
        <taxon>Cyclostomata</taxon>
        <taxon>Myxini</taxon>
        <taxon>Myxiniformes</taxon>
        <taxon>Myxinidae</taxon>
        <taxon>Eptatretinae</taxon>
        <taxon>Eptatretus</taxon>
    </lineage>
</organism>
<keyword evidence="5 13" id="KW-1133">Transmembrane helix</keyword>
<keyword evidence="3 12" id="KW-0894">Sodium channel</keyword>
<feature type="transmembrane region" description="Helical" evidence="13">
    <location>
        <begin position="81"/>
        <end position="99"/>
    </location>
</feature>
<evidence type="ECO:0000256" key="13">
    <source>
        <dbReference type="SAM" id="Phobius"/>
    </source>
</evidence>
<proteinExistence type="inferred from homology"/>
<dbReference type="Proteomes" id="UP000694388">
    <property type="component" value="Unplaced"/>
</dbReference>
<evidence type="ECO:0000256" key="8">
    <source>
        <dbReference type="ARBA" id="ARBA00023136"/>
    </source>
</evidence>
<feature type="transmembrane region" description="Helical" evidence="13">
    <location>
        <begin position="45"/>
        <end position="61"/>
    </location>
</feature>
<evidence type="ECO:0000256" key="4">
    <source>
        <dbReference type="ARBA" id="ARBA00022692"/>
    </source>
</evidence>
<dbReference type="AlphaFoldDB" id="A0A8C4NJT9"/>
<keyword evidence="11 12" id="KW-0407">Ion channel</keyword>
<evidence type="ECO:0000256" key="9">
    <source>
        <dbReference type="ARBA" id="ARBA00023180"/>
    </source>
</evidence>
<accession>A0A8C4NJT9</accession>
<dbReference type="Gene3D" id="1.10.287.820">
    <property type="entry name" value="Acid-sensing ion channel domain"/>
    <property type="match status" value="1"/>
</dbReference>
<dbReference type="PANTHER" id="PTHR11690">
    <property type="entry name" value="AMILORIDE-SENSITIVE SODIUM CHANNEL-RELATED"/>
    <property type="match status" value="1"/>
</dbReference>
<dbReference type="OMA" id="PGNANIC"/>
<keyword evidence="10 12" id="KW-0739">Sodium transport</keyword>
<evidence type="ECO:0000313" key="14">
    <source>
        <dbReference type="Ensembl" id="ENSEBUP00000003942.1"/>
    </source>
</evidence>
<evidence type="ECO:0000256" key="12">
    <source>
        <dbReference type="RuleBase" id="RU000679"/>
    </source>
</evidence>
<dbReference type="Gene3D" id="2.60.470.10">
    <property type="entry name" value="Acid-sensing ion channels like domains"/>
    <property type="match status" value="1"/>
</dbReference>
<protein>
    <submittedName>
        <fullName evidence="14">Acid sensing ion channel subunit 1</fullName>
    </submittedName>
</protein>
<dbReference type="InterPro" id="IPR001873">
    <property type="entry name" value="ENaC"/>
</dbReference>
<dbReference type="Ensembl" id="ENSEBUT00000004330.1">
    <property type="protein sequence ID" value="ENSEBUP00000003928.1"/>
    <property type="gene ID" value="ENSEBUG00000002815.1"/>
</dbReference>
<evidence type="ECO:0000256" key="7">
    <source>
        <dbReference type="ARBA" id="ARBA00023065"/>
    </source>
</evidence>
<dbReference type="GeneTree" id="ENSGT00940000158414"/>
<dbReference type="FunFam" id="1.10.287.820:FF:000001">
    <property type="entry name" value="acid-sensing ion channel 1 isoform X2"/>
    <property type="match status" value="1"/>
</dbReference>
<evidence type="ECO:0000256" key="1">
    <source>
        <dbReference type="ARBA" id="ARBA00004141"/>
    </source>
</evidence>
<keyword evidence="4 12" id="KW-0812">Transmembrane</keyword>
<keyword evidence="2 12" id="KW-0813">Transport</keyword>
<keyword evidence="6" id="KW-0915">Sodium</keyword>
<name>A0A8C4NJT9_EPTBU</name>
<evidence type="ECO:0000256" key="5">
    <source>
        <dbReference type="ARBA" id="ARBA00022989"/>
    </source>
</evidence>
<keyword evidence="7 12" id="KW-0406">Ion transport</keyword>
<keyword evidence="8 13" id="KW-0472">Membrane</keyword>
<dbReference type="Pfam" id="PF00858">
    <property type="entry name" value="ASC"/>
    <property type="match status" value="1"/>
</dbReference>
<evidence type="ECO:0000256" key="11">
    <source>
        <dbReference type="ARBA" id="ARBA00023303"/>
    </source>
</evidence>
<dbReference type="Ensembl" id="ENSEBUT00000004346.1">
    <property type="protein sequence ID" value="ENSEBUP00000003942.1"/>
    <property type="gene ID" value="ENSEBUG00000002815.1"/>
</dbReference>
<dbReference type="FunFam" id="1.10.287.770:FF:000001">
    <property type="entry name" value="Acid-sensing ion channel subunit 1"/>
    <property type="match status" value="1"/>
</dbReference>